<dbReference type="InterPro" id="IPR031353">
    <property type="entry name" value="NACHT_sigma"/>
</dbReference>
<feature type="compositionally biased region" description="Low complexity" evidence="1">
    <location>
        <begin position="58"/>
        <end position="71"/>
    </location>
</feature>
<dbReference type="InterPro" id="IPR031359">
    <property type="entry name" value="NACHT_N"/>
</dbReference>
<dbReference type="RefSeq" id="XP_018663786.1">
    <property type="nucleotide sequence ID" value="XM_018803020.1"/>
</dbReference>
<dbReference type="Pfam" id="PF17100">
    <property type="entry name" value="NACHT_N"/>
    <property type="match status" value="1"/>
</dbReference>
<feature type="domain" description="NACHT-NTPase sigma" evidence="3">
    <location>
        <begin position="378"/>
        <end position="416"/>
    </location>
</feature>
<evidence type="ECO:0000259" key="3">
    <source>
        <dbReference type="Pfam" id="PF17106"/>
    </source>
</evidence>
<dbReference type="AlphaFoldDB" id="A0A2P4ZLN9"/>
<accession>A0A2P4ZLN9</accession>
<dbReference type="Proteomes" id="UP000054821">
    <property type="component" value="Unassembled WGS sequence"/>
</dbReference>
<organism evidence="4 5">
    <name type="scientific">Trichoderma gamsii</name>
    <dbReference type="NCBI Taxonomy" id="398673"/>
    <lineage>
        <taxon>Eukaryota</taxon>
        <taxon>Fungi</taxon>
        <taxon>Dikarya</taxon>
        <taxon>Ascomycota</taxon>
        <taxon>Pezizomycotina</taxon>
        <taxon>Sordariomycetes</taxon>
        <taxon>Hypocreomycetidae</taxon>
        <taxon>Hypocreales</taxon>
        <taxon>Hypocreaceae</taxon>
        <taxon>Trichoderma</taxon>
    </lineage>
</organism>
<proteinExistence type="predicted"/>
<sequence>MCTLLFTAPDKDHPKAVSVMASKLLCNFRLIPKLPKIFRFRKSSSKPQPQPEKKRASTLDSASEATDTSAANPPLTTKIFEPAAPIPETPNLLKVSLWDRAYDNLREKDKTLVEDYERILSRELPKDISPKNEYGNYDESLTQAENRIKNDDHKTRLTQLETITSNGLHKLDKKKARYYLFGCEFVVRDQFTQATRFIQTIKEVIDDAVKTSPEAALAWAGVCVILPVLMNPSVAEEATRDGYLYVTSRIRFYVKLEKLLSVGSKLQDSGLDIELEERLMTLYQLIIEFQIKIVRRIYLTRLKRLQEDAVRHENWKGMIAKIQESEKIFNDDFTLVKDIPMKTTLEELNCNTKELFMRIDAMMGSLLNATSHSAPALTFENEGSGNQFNATGGTQNNATGSGMQFSDVTFSGSVTF</sequence>
<gene>
    <name evidence="4" type="ORF">TGAM01_v205886</name>
</gene>
<dbReference type="Pfam" id="PF17106">
    <property type="entry name" value="NACHT_sigma"/>
    <property type="match status" value="1"/>
</dbReference>
<dbReference type="EMBL" id="JPDN02000019">
    <property type="protein sequence ID" value="PON25201.1"/>
    <property type="molecule type" value="Genomic_DNA"/>
</dbReference>
<evidence type="ECO:0000313" key="5">
    <source>
        <dbReference type="Proteomes" id="UP000054821"/>
    </source>
</evidence>
<name>A0A2P4ZLN9_9HYPO</name>
<evidence type="ECO:0000313" key="4">
    <source>
        <dbReference type="EMBL" id="PON25201.1"/>
    </source>
</evidence>
<reference evidence="4 5" key="1">
    <citation type="journal article" date="2016" name="Genome Announc.">
        <title>Draft Whole-Genome Sequence of Trichoderma gamsii T6085, a Promising Biocontrol Agent of Fusarium Head Blight on Wheat.</title>
        <authorList>
            <person name="Baroncelli R."/>
            <person name="Zapparata A."/>
            <person name="Piaggeschi G."/>
            <person name="Sarrocco S."/>
            <person name="Vannacci G."/>
        </authorList>
    </citation>
    <scope>NUCLEOTIDE SEQUENCE [LARGE SCALE GENOMIC DNA]</scope>
    <source>
        <strain evidence="4 5">T6085</strain>
    </source>
</reference>
<dbReference type="STRING" id="398673.A0A2P4ZLN9"/>
<protein>
    <recommendedName>
        <fullName evidence="6">NWD NACHT-NTPase N-terminal domain-containing protein</fullName>
    </recommendedName>
</protein>
<evidence type="ECO:0008006" key="6">
    <source>
        <dbReference type="Google" id="ProtNLM"/>
    </source>
</evidence>
<keyword evidence="5" id="KW-1185">Reference proteome</keyword>
<comment type="caution">
    <text evidence="4">The sequence shown here is derived from an EMBL/GenBank/DDBJ whole genome shotgun (WGS) entry which is preliminary data.</text>
</comment>
<evidence type="ECO:0000259" key="2">
    <source>
        <dbReference type="Pfam" id="PF17100"/>
    </source>
</evidence>
<feature type="region of interest" description="Disordered" evidence="1">
    <location>
        <begin position="382"/>
        <end position="402"/>
    </location>
</feature>
<feature type="domain" description="NWD NACHT-NTPase N-terminal" evidence="2">
    <location>
        <begin position="96"/>
        <end position="332"/>
    </location>
</feature>
<evidence type="ECO:0000256" key="1">
    <source>
        <dbReference type="SAM" id="MobiDB-lite"/>
    </source>
</evidence>
<feature type="region of interest" description="Disordered" evidence="1">
    <location>
        <begin position="41"/>
        <end position="83"/>
    </location>
</feature>
<dbReference type="GeneID" id="29983103"/>